<feature type="compositionally biased region" description="Low complexity" evidence="2">
    <location>
        <begin position="542"/>
        <end position="553"/>
    </location>
</feature>
<dbReference type="SUPFAM" id="SSF81901">
    <property type="entry name" value="HCP-like"/>
    <property type="match status" value="2"/>
</dbReference>
<dbReference type="PANTHER" id="PTHR46430:SF1">
    <property type="entry name" value="CHITIN SYNTHASE REGULATOR SKT5-RELATED"/>
    <property type="match status" value="1"/>
</dbReference>
<comment type="caution">
    <text evidence="3">The sequence shown here is derived from an EMBL/GenBank/DDBJ whole genome shotgun (WGS) entry which is preliminary data.</text>
</comment>
<evidence type="ECO:0000313" key="4">
    <source>
        <dbReference type="Proteomes" id="UP001527925"/>
    </source>
</evidence>
<dbReference type="InterPro" id="IPR011990">
    <property type="entry name" value="TPR-like_helical_dom_sf"/>
</dbReference>
<evidence type="ECO:0000256" key="1">
    <source>
        <dbReference type="ARBA" id="ARBA00022737"/>
    </source>
</evidence>
<feature type="compositionally biased region" description="Basic and acidic residues" evidence="2">
    <location>
        <begin position="20"/>
        <end position="32"/>
    </location>
</feature>
<reference evidence="3 4" key="1">
    <citation type="submission" date="2023-09" db="EMBL/GenBank/DDBJ databases">
        <title>Pangenome analysis of Batrachochytrium dendrobatidis and related Chytrids.</title>
        <authorList>
            <person name="Yacoub M.N."/>
            <person name="Stajich J.E."/>
            <person name="James T.Y."/>
        </authorList>
    </citation>
    <scope>NUCLEOTIDE SEQUENCE [LARGE SCALE GENOMIC DNA]</scope>
    <source>
        <strain evidence="3 4">JEL0888</strain>
    </source>
</reference>
<gene>
    <name evidence="3" type="primary">CHS4_2</name>
    <name evidence="3" type="ORF">HK105_206659</name>
</gene>
<keyword evidence="4" id="KW-1185">Reference proteome</keyword>
<keyword evidence="1" id="KW-0677">Repeat</keyword>
<feature type="region of interest" description="Disordered" evidence="2">
    <location>
        <begin position="528"/>
        <end position="717"/>
    </location>
</feature>
<evidence type="ECO:0000256" key="2">
    <source>
        <dbReference type="SAM" id="MobiDB-lite"/>
    </source>
</evidence>
<dbReference type="Gene3D" id="1.25.40.10">
    <property type="entry name" value="Tetratricopeptide repeat domain"/>
    <property type="match status" value="2"/>
</dbReference>
<protein>
    <submittedName>
        <fullName evidence="3">Chitin synthase 4</fullName>
    </submittedName>
</protein>
<feature type="compositionally biased region" description="Basic and acidic residues" evidence="2">
    <location>
        <begin position="702"/>
        <end position="711"/>
    </location>
</feature>
<feature type="compositionally biased region" description="Low complexity" evidence="2">
    <location>
        <begin position="638"/>
        <end position="658"/>
    </location>
</feature>
<dbReference type="Proteomes" id="UP001527925">
    <property type="component" value="Unassembled WGS sequence"/>
</dbReference>
<dbReference type="SMART" id="SM00671">
    <property type="entry name" value="SEL1"/>
    <property type="match status" value="7"/>
</dbReference>
<dbReference type="InterPro" id="IPR006597">
    <property type="entry name" value="Sel1-like"/>
</dbReference>
<dbReference type="PANTHER" id="PTHR46430">
    <property type="entry name" value="PROTEIN SKT5-RELATED"/>
    <property type="match status" value="1"/>
</dbReference>
<dbReference type="Pfam" id="PF08238">
    <property type="entry name" value="Sel1"/>
    <property type="match status" value="7"/>
</dbReference>
<feature type="region of interest" description="Disordered" evidence="2">
    <location>
        <begin position="766"/>
        <end position="824"/>
    </location>
</feature>
<feature type="region of interest" description="Disordered" evidence="2">
    <location>
        <begin position="1"/>
        <end position="177"/>
    </location>
</feature>
<feature type="compositionally biased region" description="Low complexity" evidence="2">
    <location>
        <begin position="666"/>
        <end position="692"/>
    </location>
</feature>
<dbReference type="InterPro" id="IPR051726">
    <property type="entry name" value="Chitin_Synth_Reg"/>
</dbReference>
<proteinExistence type="predicted"/>
<feature type="compositionally biased region" description="Polar residues" evidence="2">
    <location>
        <begin position="1"/>
        <end position="19"/>
    </location>
</feature>
<accession>A0ABR4N2P8</accession>
<sequence length="824" mass="86136">MVLLQEPSSMSDAASNRTGSIRDLRQMRRRSEIPASSRLAMSSSDVAAGSASDTGTDDLDSVLSAESSSTTTSARRIYKLPRPGSLPVLSAARSDTPRRQAEYSNAEDSPSAGEWSAQDSGTEADARHSTSTRGSAAGRRRQSMLSSDSSSITSSTSGAWSESQIRAMGSRPAADQVVPRSHLAKQLEAQSHFIRALAECKYVLLNVHRVQDPADRRGAATRILRVLRRLGTVDLDAQYILGCTLEYGVVGCGPDVLRQSSSAAFAAYLSAAKRGHTESMFKIATMYELAHGTSASQPKALHYLRNAAIKNHPGAMHRLGLCMIHGELGQPQRLRDGVMWLRMACRYATRQYPGALLDYAELHLAGLSSIVLRDEKFAMDLLARGAELDHVECTFRLAEACEKGIHGLQRDPARAFQGYHRAASLGHPIAMFEIAGWYLTGADAHSSGFHVAQSDTEAFEWIARAARAGFPKAVFGLAYFYEKGIGVQVDEDTAIDLYRRAADLGEQSAVDKIAELVAQGRVAAPTVLKQPRAGAKSRNKARPPAAAAEAAKNTGTGTQIDASAAKPTARSSARGVPPSVTAAAGPAADPKQKQPVSASQSGGAGGGEAAPPAHTSSHRSVETGRPSDSGIGSAPDLATASVRNSSSSSSAGRCASTSGGDGGATGEAAATSRPSVASSAAASVAASAHATACGDEADADADESRDVKADETEVGVADDAVEAPSLVIGRTILTISTAAQVLSAEQPESASLIAPVDAQVDAQVDADADTTRAPSLDKHDKMHALPTPSSTTKSKHADPPRRRKLRRKAHGEGEASCGGCCTIQ</sequence>
<name>A0ABR4N2P8_9FUNG</name>
<dbReference type="EMBL" id="JADGIZ020000041">
    <property type="protein sequence ID" value="KAL2913780.1"/>
    <property type="molecule type" value="Genomic_DNA"/>
</dbReference>
<evidence type="ECO:0000313" key="3">
    <source>
        <dbReference type="EMBL" id="KAL2913780.1"/>
    </source>
</evidence>
<organism evidence="3 4">
    <name type="scientific">Polyrhizophydium stewartii</name>
    <dbReference type="NCBI Taxonomy" id="2732419"/>
    <lineage>
        <taxon>Eukaryota</taxon>
        <taxon>Fungi</taxon>
        <taxon>Fungi incertae sedis</taxon>
        <taxon>Chytridiomycota</taxon>
        <taxon>Chytridiomycota incertae sedis</taxon>
        <taxon>Chytridiomycetes</taxon>
        <taxon>Rhizophydiales</taxon>
        <taxon>Rhizophydiales incertae sedis</taxon>
        <taxon>Polyrhizophydium</taxon>
    </lineage>
</organism>
<feature type="compositionally biased region" description="Low complexity" evidence="2">
    <location>
        <begin position="143"/>
        <end position="163"/>
    </location>
</feature>
<feature type="compositionally biased region" description="Low complexity" evidence="2">
    <location>
        <begin position="40"/>
        <end position="52"/>
    </location>
</feature>